<dbReference type="OrthoDB" id="6482442at2"/>
<dbReference type="KEGG" id="yen:YE0857"/>
<dbReference type="RefSeq" id="WP_011815652.1">
    <property type="nucleotide sequence ID" value="NC_008800.1"/>
</dbReference>
<sequence length="121" mass="13335">MPNFVKIKSGNDYLILNTAIVDSVFKGDGQRKINCNGGLTIYTDATFDDIAAALIPSKDPSPTTEEYSISETIDPATLGEKVTIHRRRYFDNGEMAGYMFFGVTGYAGKEKIAAIFEKLPR</sequence>
<dbReference type="HOGENOM" id="CLU_2037185_0_0_6"/>
<dbReference type="Proteomes" id="UP000000642">
    <property type="component" value="Chromosome"/>
</dbReference>
<protein>
    <submittedName>
        <fullName evidence="1">Hypothetical phage-related protein</fullName>
    </submittedName>
</protein>
<evidence type="ECO:0000313" key="1">
    <source>
        <dbReference type="EMBL" id="CAL10957.1"/>
    </source>
</evidence>
<gene>
    <name evidence="1" type="ordered locus">YE0857</name>
</gene>
<dbReference type="PATRIC" id="fig|393305.7.peg.952"/>
<proteinExistence type="predicted"/>
<evidence type="ECO:0000313" key="2">
    <source>
        <dbReference type="Proteomes" id="UP000000642"/>
    </source>
</evidence>
<name>A1JK42_YERE8</name>
<reference evidence="1 2" key="1">
    <citation type="journal article" date="2006" name="PLoS Genet.">
        <title>The complete genome sequence and comparative genome analysis of the high pathogenicity Yersinia enterocolitica strain 8081.</title>
        <authorList>
            <person name="Thomson N.R."/>
            <person name="Howard S."/>
            <person name="Wren B.W."/>
            <person name="Holden M.T.G."/>
            <person name="Crossman L."/>
            <person name="Challis G.L."/>
            <person name="Churcher C."/>
            <person name="Mungall K."/>
            <person name="Brooks K."/>
            <person name="Chillingworth T."/>
            <person name="Feltwell T."/>
            <person name="Abdellah Z."/>
            <person name="Hauser H."/>
            <person name="Jagels K."/>
            <person name="Maddison M."/>
            <person name="Moule S."/>
            <person name="Sanders M."/>
            <person name="Whitehead S."/>
            <person name="Quail M.A."/>
            <person name="Dougan G."/>
            <person name="Parkhill J."/>
            <person name="Prentice M.B."/>
        </authorList>
    </citation>
    <scope>NUCLEOTIDE SEQUENCE [LARGE SCALE GENOMIC DNA]</scope>
    <source>
        <strain evidence="2">NCTC 13174 / 8081</strain>
    </source>
</reference>
<accession>A1JK42</accession>
<dbReference type="AlphaFoldDB" id="A1JK42"/>
<organism evidence="1 2">
    <name type="scientific">Yersinia enterocolitica serotype O:8 / biotype 1B (strain NCTC 13174 / 8081)</name>
    <dbReference type="NCBI Taxonomy" id="393305"/>
    <lineage>
        <taxon>Bacteria</taxon>
        <taxon>Pseudomonadati</taxon>
        <taxon>Pseudomonadota</taxon>
        <taxon>Gammaproteobacteria</taxon>
        <taxon>Enterobacterales</taxon>
        <taxon>Yersiniaceae</taxon>
        <taxon>Yersinia</taxon>
    </lineage>
</organism>
<dbReference type="EMBL" id="AM286415">
    <property type="protein sequence ID" value="CAL10957.1"/>
    <property type="molecule type" value="Genomic_DNA"/>
</dbReference>